<dbReference type="Proteomes" id="UP000694846">
    <property type="component" value="Unplaced"/>
</dbReference>
<dbReference type="PANTHER" id="PTHR14773">
    <property type="entry name" value="WD REPEAT-CONTAINING PROTEIN 76"/>
    <property type="match status" value="1"/>
</dbReference>
<sequence>MPKNKNWNSTNPRNEIKIMKLDMDELKINKSENVSSPKLTENDMLSDEEDENLTYAQLRDKRMKENMSLLEILGVNEAADTLADNLKNTVPVKKGKKLLKKKYNLRTKGIMIPTRRSLRLANIPLSDLIDSTTKPNCLTQELDSNDVDDNNVVNQISILTPNEDSTFFKKLSADLVVKEAVNDFHTCDIDRFTKVVKSLDMNNDSIKVSAGRIYSLAIHPSETSLIIVVGDIKGNITLFNKIDNDSRSYQVHGAPVNCISFCTWDPHKLFSTSHDGSVRCGDINKQTFDIIYNNDLQTRLHGYHTTWHTEYERNLLIGSGSGHVDLIDTRKPNIIMNTSWCHSRSVRTVQCHPLEKNYFLTSSGVGEVSLWDIRNMTDKAINPVLQYDHSKSLTSAFFSATGIKMVSTSNDDKVRIFNTSKLNSEYTKPFVNINHNNHTGRWLSVMKAKWNPNRDDSFFIGSMLTPKQLQVFHSDGKLLHTLTSNKMTTYCPVIEVHPTQAIYVGGNSSGRLHIFSTEQQL</sequence>
<dbReference type="RefSeq" id="XP_025410306.1">
    <property type="nucleotide sequence ID" value="XM_025554521.1"/>
</dbReference>
<dbReference type="PANTHER" id="PTHR14773:SF0">
    <property type="entry name" value="WD REPEAT-CONTAINING PROTEIN 76"/>
    <property type="match status" value="1"/>
</dbReference>
<dbReference type="Pfam" id="PF00400">
    <property type="entry name" value="WD40"/>
    <property type="match status" value="1"/>
</dbReference>
<dbReference type="InterPro" id="IPR036322">
    <property type="entry name" value="WD40_repeat_dom_sf"/>
</dbReference>
<dbReference type="SUPFAM" id="SSF50978">
    <property type="entry name" value="WD40 repeat-like"/>
    <property type="match status" value="1"/>
</dbReference>
<keyword evidence="4" id="KW-0853">WD repeat</keyword>
<proteinExistence type="inferred from homology"/>
<dbReference type="GO" id="GO:2000001">
    <property type="term" value="P:regulation of DNA damage checkpoint"/>
    <property type="evidence" value="ECO:0007669"/>
    <property type="project" value="TreeGrafter"/>
</dbReference>
<evidence type="ECO:0000256" key="3">
    <source>
        <dbReference type="ARBA" id="ARBA00021234"/>
    </source>
</evidence>
<dbReference type="AlphaFoldDB" id="A0A8B8FIH3"/>
<dbReference type="InterPro" id="IPR050853">
    <property type="entry name" value="WD_repeat_DNA-damage-binding"/>
</dbReference>
<evidence type="ECO:0000313" key="6">
    <source>
        <dbReference type="Proteomes" id="UP000694846"/>
    </source>
</evidence>
<organism evidence="6 7">
    <name type="scientific">Sipha flava</name>
    <name type="common">yellow sugarcane aphid</name>
    <dbReference type="NCBI Taxonomy" id="143950"/>
    <lineage>
        <taxon>Eukaryota</taxon>
        <taxon>Metazoa</taxon>
        <taxon>Ecdysozoa</taxon>
        <taxon>Arthropoda</taxon>
        <taxon>Hexapoda</taxon>
        <taxon>Insecta</taxon>
        <taxon>Pterygota</taxon>
        <taxon>Neoptera</taxon>
        <taxon>Paraneoptera</taxon>
        <taxon>Hemiptera</taxon>
        <taxon>Sternorrhyncha</taxon>
        <taxon>Aphidomorpha</taxon>
        <taxon>Aphidoidea</taxon>
        <taxon>Aphididae</taxon>
        <taxon>Sipha</taxon>
    </lineage>
</organism>
<evidence type="ECO:0000256" key="2">
    <source>
        <dbReference type="ARBA" id="ARBA00005434"/>
    </source>
</evidence>
<dbReference type="OrthoDB" id="9890280at2759"/>
<dbReference type="GO" id="GO:0003677">
    <property type="term" value="F:DNA binding"/>
    <property type="evidence" value="ECO:0007669"/>
    <property type="project" value="TreeGrafter"/>
</dbReference>
<accession>A0A8B8FIH3</accession>
<gene>
    <name evidence="7" type="primary">LOC112683472</name>
</gene>
<evidence type="ECO:0000256" key="5">
    <source>
        <dbReference type="ARBA" id="ARBA00022737"/>
    </source>
</evidence>
<dbReference type="GO" id="GO:0005634">
    <property type="term" value="C:nucleus"/>
    <property type="evidence" value="ECO:0007669"/>
    <property type="project" value="TreeGrafter"/>
</dbReference>
<evidence type="ECO:0000256" key="4">
    <source>
        <dbReference type="ARBA" id="ARBA00022574"/>
    </source>
</evidence>
<comment type="function">
    <text evidence="1">Specifically binds 5-hydroxymethylcytosine (5hmC), suggesting that it acts as a specific reader of 5hmC.</text>
</comment>
<dbReference type="GeneID" id="112683472"/>
<dbReference type="InterPro" id="IPR015943">
    <property type="entry name" value="WD40/YVTN_repeat-like_dom_sf"/>
</dbReference>
<name>A0A8B8FIH3_9HEMI</name>
<dbReference type="SMART" id="SM00320">
    <property type="entry name" value="WD40"/>
    <property type="match status" value="5"/>
</dbReference>
<protein>
    <recommendedName>
        <fullName evidence="3">WD repeat-containing protein 76</fullName>
    </recommendedName>
</protein>
<keyword evidence="6" id="KW-1185">Reference proteome</keyword>
<comment type="similarity">
    <text evidence="2">Belongs to the WD repeat DDB2/WDR76 family.</text>
</comment>
<evidence type="ECO:0000313" key="7">
    <source>
        <dbReference type="RefSeq" id="XP_025410306.1"/>
    </source>
</evidence>
<reference evidence="7" key="1">
    <citation type="submission" date="2025-08" db="UniProtKB">
        <authorList>
            <consortium name="RefSeq"/>
        </authorList>
    </citation>
    <scope>IDENTIFICATION</scope>
    <source>
        <tissue evidence="7">Whole body</tissue>
    </source>
</reference>
<dbReference type="InterPro" id="IPR001680">
    <property type="entry name" value="WD40_rpt"/>
</dbReference>
<dbReference type="Gene3D" id="2.130.10.10">
    <property type="entry name" value="YVTN repeat-like/Quinoprotein amine dehydrogenase"/>
    <property type="match status" value="1"/>
</dbReference>
<evidence type="ECO:0000256" key="1">
    <source>
        <dbReference type="ARBA" id="ARBA00002530"/>
    </source>
</evidence>
<keyword evidence="5" id="KW-0677">Repeat</keyword>